<evidence type="ECO:0000256" key="1">
    <source>
        <dbReference type="SAM" id="MobiDB-lite"/>
    </source>
</evidence>
<sequence>MALTRQNTEMSRAFVKEDGGERWTPPAKAADYRVVFETLDGPETVYEADDLLGALRWAAARPGAGFEVRGRDGRLLAVS</sequence>
<dbReference type="PATRIC" id="fig|243230.17.peg.925"/>
<dbReference type="STRING" id="243230.DR_0746"/>
<gene>
    <name evidence="2" type="ordered locus">DR_0746</name>
</gene>
<organism evidence="2 3">
    <name type="scientific">Deinococcus radiodurans (strain ATCC 13939 / DSM 20539 / JCM 16871 / CCUG 27074 / LMG 4051 / NBRC 15346 / NCIMB 9279 / VKM B-1422 / R1)</name>
    <dbReference type="NCBI Taxonomy" id="243230"/>
    <lineage>
        <taxon>Bacteria</taxon>
        <taxon>Thermotogati</taxon>
        <taxon>Deinococcota</taxon>
        <taxon>Deinococci</taxon>
        <taxon>Deinococcales</taxon>
        <taxon>Deinococcaceae</taxon>
        <taxon>Deinococcus</taxon>
    </lineage>
</organism>
<dbReference type="OrthoDB" id="73133at2"/>
<evidence type="ECO:0000313" key="3">
    <source>
        <dbReference type="Proteomes" id="UP000002524"/>
    </source>
</evidence>
<dbReference type="HOGENOM" id="CLU_2751105_0_0_0"/>
<dbReference type="EMBL" id="AE000513">
    <property type="protein sequence ID" value="AAF10328.1"/>
    <property type="molecule type" value="Genomic_DNA"/>
</dbReference>
<accession>Q9RWC3</accession>
<feature type="compositionally biased region" description="Polar residues" evidence="1">
    <location>
        <begin position="1"/>
        <end position="10"/>
    </location>
</feature>
<dbReference type="PIR" id="C75481">
    <property type="entry name" value="C75481"/>
</dbReference>
<proteinExistence type="predicted"/>
<dbReference type="Proteomes" id="UP000002524">
    <property type="component" value="Chromosome 1"/>
</dbReference>
<evidence type="ECO:0000313" key="2">
    <source>
        <dbReference type="EMBL" id="AAF10328.1"/>
    </source>
</evidence>
<dbReference type="PaxDb" id="243230-DR_0746"/>
<name>Q9RWC3_DEIRA</name>
<dbReference type="InParanoid" id="Q9RWC3"/>
<dbReference type="AlphaFoldDB" id="Q9RWC3"/>
<dbReference type="KEGG" id="dra:DR_0746"/>
<keyword evidence="3" id="KW-1185">Reference proteome</keyword>
<protein>
    <submittedName>
        <fullName evidence="2">Uncharacterized protein</fullName>
    </submittedName>
</protein>
<feature type="region of interest" description="Disordered" evidence="1">
    <location>
        <begin position="1"/>
        <end position="22"/>
    </location>
</feature>
<reference evidence="2 3" key="1">
    <citation type="journal article" date="1999" name="Science">
        <title>Genome sequence of the radioresistant bacterium Deinococcus radiodurans R1.</title>
        <authorList>
            <person name="White O."/>
            <person name="Eisen J.A."/>
            <person name="Heidelberg J.F."/>
            <person name="Hickey E.K."/>
            <person name="Peterson J.D."/>
            <person name="Dodson R.J."/>
            <person name="Haft D.H."/>
            <person name="Gwinn M.L."/>
            <person name="Nelson W.C."/>
            <person name="Richardson D.L."/>
            <person name="Moffat K.S."/>
            <person name="Qin H."/>
            <person name="Jiang L."/>
            <person name="Pamphile W."/>
            <person name="Crosby M."/>
            <person name="Shen M."/>
            <person name="Vamathevan J.J."/>
            <person name="Lam P."/>
            <person name="McDonald L."/>
            <person name="Utterback T."/>
            <person name="Zalewski C."/>
            <person name="Makarova K.S."/>
            <person name="Aravind L."/>
            <person name="Daly M.J."/>
            <person name="Minton K.W."/>
            <person name="Fleischmann R.D."/>
            <person name="Ketchum K.A."/>
            <person name="Nelson K.E."/>
            <person name="Salzberg S."/>
            <person name="Smith H.O."/>
            <person name="Venter J.C."/>
            <person name="Fraser C.M."/>
        </authorList>
    </citation>
    <scope>NUCLEOTIDE SEQUENCE [LARGE SCALE GENOMIC DNA]</scope>
    <source>
        <strain evidence="3">ATCC 13939 / DSM 20539 / JCM 16871 / LMG 4051 / NBRC 15346 / NCIMB 9279 / R1 / VKM B-1422</strain>
    </source>
</reference>
<dbReference type="EnsemblBacteria" id="AAF10328">
    <property type="protein sequence ID" value="AAF10328"/>
    <property type="gene ID" value="DR_0746"/>
</dbReference>